<accession>K0R543</accession>
<dbReference type="GO" id="GO:0006355">
    <property type="term" value="P:regulation of DNA-templated transcription"/>
    <property type="evidence" value="ECO:0007669"/>
    <property type="project" value="InterPro"/>
</dbReference>
<feature type="region of interest" description="Disordered" evidence="1">
    <location>
        <begin position="832"/>
        <end position="855"/>
    </location>
</feature>
<comment type="caution">
    <text evidence="2">The sequence shown here is derived from an EMBL/GenBank/DDBJ whole genome shotgun (WGS) entry which is preliminary data.</text>
</comment>
<proteinExistence type="predicted"/>
<evidence type="ECO:0000256" key="1">
    <source>
        <dbReference type="SAM" id="MobiDB-lite"/>
    </source>
</evidence>
<organism evidence="2 3">
    <name type="scientific">Thalassiosira oceanica</name>
    <name type="common">Marine diatom</name>
    <dbReference type="NCBI Taxonomy" id="159749"/>
    <lineage>
        <taxon>Eukaryota</taxon>
        <taxon>Sar</taxon>
        <taxon>Stramenopiles</taxon>
        <taxon>Ochrophyta</taxon>
        <taxon>Bacillariophyta</taxon>
        <taxon>Coscinodiscophyceae</taxon>
        <taxon>Thalassiosirophycidae</taxon>
        <taxon>Thalassiosirales</taxon>
        <taxon>Thalassiosiraceae</taxon>
        <taxon>Thalassiosira</taxon>
    </lineage>
</organism>
<feature type="compositionally biased region" description="Basic residues" evidence="1">
    <location>
        <begin position="843"/>
        <end position="852"/>
    </location>
</feature>
<dbReference type="Proteomes" id="UP000266841">
    <property type="component" value="Unassembled WGS sequence"/>
</dbReference>
<dbReference type="eggNOG" id="ENOG502SWE2">
    <property type="taxonomic scope" value="Eukaryota"/>
</dbReference>
<dbReference type="InterPro" id="IPR031052">
    <property type="entry name" value="FHY3/FAR1"/>
</dbReference>
<sequence>MHQQLIHLQQLQLMAMMQQQQQQQQQHRQQETILPFHPGRGLSSFQAEMTNPSSLGTGYVGVGVTSGTTAASETIPPNIDQGVVAEDVGIVSAVSNDGSLTSVTVRSPDEDGSPLDRKSDEDCTPSGRKRERDNMDDDSDDIHVENVAEFYEDQVFSSEEEFDKAMQARIARTNERFTREASRAKRSGVPDYESILYRCCRSRAKKRTKLNEHRPNQNSFKCNCTALIRVAKVLSDDKKTRGPAVKVVKVDLAHTNGCKGGEDTNINECMDRRRGRKYDEHVLNHLRREVRSGRYKTDDVQSYLVESGMKDVTRVEATNLRYRLLKNLSIRGWEYDEKNAAEYAKQQDTLYNEDLAAEIEAGGVESLTNLMSLHRGLAQEEEGYDYRTATDSEGRFSGTAWRTGRMGGRLKNSGKAMLFMDDSRSGINTSGFCFWNLVIVDADGKVGVVLGAMTMSASAEAITWVLQCLKEMSGFDLSGITVVMSDLGATEDAIKSALPSVKACLVCTWHIMAIDFPTNLKHIANYEACKAYVYEHLVNNTVDKKEWEGYLIHACRTWPDAANYLQTLAVSKHRWGNPWRMEHFTHGMQASSVVEGSFGAFQRGLDSIPRSFVGVIQAHVKKDRNKTIEEKSRIVNAQIRLCDPLVSSRRNDAANACAKVMSSHVTDQFEEINRDAQNYTFAPIQVTPSGSARCVTKAWSVSRRENSSAKPRIVEEIDGTLRCGCLEDINRGMPCRHIQSITGGAFVAAQFHSHHHRIEEAEICPVAAPLDDECDFSGNSSSFELDDRAQHATDKIDTADVGQVDPYEDHQGVFVQEWAQYTGIPPCEIDNSTSCPTAPKAPHPPRAKKKSKPLSSVKMHNNLLDEGKAIAALASQEASLYEKMYPLLRWLRTNIQNKDGVELKAAAADFVGISLEKEADVELKPSLKKRTAGAMSVKRKKSAVESASTSSSNSRPCTLCLMGGHNRTNCQRSKEIGTRLTKQKYADKMKLLKQLDEQVSYCDRQEVVPMSIIGLQVLGCVQIGLGNTVLCKCHVVERGCRLRDSDPSWFSIDLINTWSGNGSSSSHNIWIKE</sequence>
<evidence type="ECO:0000313" key="2">
    <source>
        <dbReference type="EMBL" id="EJK43636.1"/>
    </source>
</evidence>
<dbReference type="EMBL" id="AGNL01050844">
    <property type="protein sequence ID" value="EJK43636.1"/>
    <property type="molecule type" value="Genomic_DNA"/>
</dbReference>
<feature type="region of interest" description="Disordered" evidence="1">
    <location>
        <begin position="100"/>
        <end position="140"/>
    </location>
</feature>
<dbReference type="PANTHER" id="PTHR31669:SF251">
    <property type="entry name" value="PROTEIN FAR1-RELATED SEQUENCE"/>
    <property type="match status" value="1"/>
</dbReference>
<evidence type="ECO:0000313" key="3">
    <source>
        <dbReference type="Proteomes" id="UP000266841"/>
    </source>
</evidence>
<name>K0R543_THAOC</name>
<dbReference type="PANTHER" id="PTHR31669">
    <property type="entry name" value="PROTEIN FAR1-RELATED SEQUENCE 10-RELATED"/>
    <property type="match status" value="1"/>
</dbReference>
<gene>
    <name evidence="2" type="ORF">THAOC_37901</name>
</gene>
<evidence type="ECO:0008006" key="4">
    <source>
        <dbReference type="Google" id="ProtNLM"/>
    </source>
</evidence>
<reference evidence="2 3" key="1">
    <citation type="journal article" date="2012" name="Genome Biol.">
        <title>Genome and low-iron response of an oceanic diatom adapted to chronic iron limitation.</title>
        <authorList>
            <person name="Lommer M."/>
            <person name="Specht M."/>
            <person name="Roy A.S."/>
            <person name="Kraemer L."/>
            <person name="Andreson R."/>
            <person name="Gutowska M.A."/>
            <person name="Wolf J."/>
            <person name="Bergner S.V."/>
            <person name="Schilhabel M.B."/>
            <person name="Klostermeier U.C."/>
            <person name="Beiko R.G."/>
            <person name="Rosenstiel P."/>
            <person name="Hippler M."/>
            <person name="Laroche J."/>
        </authorList>
    </citation>
    <scope>NUCLEOTIDE SEQUENCE [LARGE SCALE GENOMIC DNA]</scope>
    <source>
        <strain evidence="2 3">CCMP1005</strain>
    </source>
</reference>
<dbReference type="AlphaFoldDB" id="K0R543"/>
<protein>
    <recommendedName>
        <fullName evidence="4">SWIM-type domain-containing protein</fullName>
    </recommendedName>
</protein>
<keyword evidence="3" id="KW-1185">Reference proteome</keyword>